<feature type="compositionally biased region" description="Pro residues" evidence="2">
    <location>
        <begin position="243"/>
        <end position="270"/>
    </location>
</feature>
<dbReference type="Proteomes" id="UP001333110">
    <property type="component" value="Unassembled WGS sequence"/>
</dbReference>
<feature type="region of interest" description="Disordered" evidence="2">
    <location>
        <begin position="49"/>
        <end position="307"/>
    </location>
</feature>
<dbReference type="GO" id="GO:0051301">
    <property type="term" value="P:cell division"/>
    <property type="evidence" value="ECO:0007669"/>
    <property type="project" value="InterPro"/>
</dbReference>
<feature type="compositionally biased region" description="Low complexity" evidence="2">
    <location>
        <begin position="430"/>
        <end position="440"/>
    </location>
</feature>
<gene>
    <name evidence="3" type="ORF">QYF61_000942</name>
</gene>
<feature type="compositionally biased region" description="Low complexity" evidence="2">
    <location>
        <begin position="139"/>
        <end position="152"/>
    </location>
</feature>
<organism evidence="3 4">
    <name type="scientific">Mycteria americana</name>
    <name type="common">Wood stork</name>
    <dbReference type="NCBI Taxonomy" id="33587"/>
    <lineage>
        <taxon>Eukaryota</taxon>
        <taxon>Metazoa</taxon>
        <taxon>Chordata</taxon>
        <taxon>Craniata</taxon>
        <taxon>Vertebrata</taxon>
        <taxon>Euteleostomi</taxon>
        <taxon>Archelosauria</taxon>
        <taxon>Archosauria</taxon>
        <taxon>Dinosauria</taxon>
        <taxon>Saurischia</taxon>
        <taxon>Theropoda</taxon>
        <taxon>Coelurosauria</taxon>
        <taxon>Aves</taxon>
        <taxon>Neognathae</taxon>
        <taxon>Neoaves</taxon>
        <taxon>Aequornithes</taxon>
        <taxon>Ciconiiformes</taxon>
        <taxon>Ciconiidae</taxon>
        <taxon>Mycteria</taxon>
    </lineage>
</organism>
<proteinExistence type="predicted"/>
<evidence type="ECO:0008006" key="5">
    <source>
        <dbReference type="Google" id="ProtNLM"/>
    </source>
</evidence>
<feature type="region of interest" description="Disordered" evidence="2">
    <location>
        <begin position="409"/>
        <end position="507"/>
    </location>
</feature>
<feature type="coiled-coil region" evidence="1">
    <location>
        <begin position="1227"/>
        <end position="1261"/>
    </location>
</feature>
<dbReference type="PANTHER" id="PTHR15347:SF1">
    <property type="entry name" value="SPERM-ASSOCIATED ANTIGEN 5"/>
    <property type="match status" value="1"/>
</dbReference>
<evidence type="ECO:0000313" key="4">
    <source>
        <dbReference type="Proteomes" id="UP001333110"/>
    </source>
</evidence>
<sequence>MRAAQTPAAQQRPRRAPLQELRLQAGAERTSLTPLLRRLRLKDYDCATPVSCTRGPPSGIAPVPCTPGPRRSAILLPPSSSTLVPCTPGPPSSTIPEPPGTPAVGPSTLETPRSSSLKLGAPKLPRSPTLVPGAPEPPSSTSLEPPGSSTPGPCTPEPPSSPIPGPCILETLGSTVPAPLCSPVLGPSTPEPPGSTVPAPLCSPIPGPCTPEPPSSPVPAPLCSPVPGPCTQEPPSSTVPGPLCSPIPGPCTPEPPSSPVPAPLCSPVPGPCTQEPPSSTVPAPPFSSIPGPCTQEPPSSTVPAPPCSSIPGPCTPEPPGSTVPALLCSPVPGLCTPESPGSTVPAPPCSPIPGLCTQEPPGSTVLAPLCSPVPGLCTPEPCGSTTPVPCTPGPPGIISSVPCTPNSLGSTALAPCTPEPPGSASLASCTPGSPGTSSTPQEAPFHGWRAAPADLSCSPVSPEPLAGDGSVGPSPCQDTPEGTESPAPPEQGPPRPPPTEAGRSEHAGLEATATPIPSPEAAPGAVSWVLPLAWLEKSLNTSSLLESLRHSLPLPAPRRDAGTSVTPVPTAVAGTSVTPVPTAVAGTSVTPVPTAVAGTFMTPRDLRERSTNTSMGGLPCAKDSAAETDSLLWHCPREQLKSLPRAELEGRLESTLIIIEALSLQLRDWQESQRPLPSVGPAEQRDVLTQTDITRPEGEEEIYRNLYLELRRKTEALQRQRGAERDLQRELELTTAGTVRLSWLACDERAGSQPGRARLYPALPVPAPGALPEHRCPLSLPQSGWSRQCLLFRGLVDAAFQSLQDEQGALNQEVSPCAAGLGTLSPRFWETPVRPAHTAAVGYTWCHLPSQQEQARALVSRCRAVLESVPGKLRSCLEERDAMRQRADEALRAREEGDRFLEAFRAHASTRIGARDQSLASQRELGTLLVEAIDQQASLAAETQPFREFIDVTFENLEEERRALDAERFVPWVPRAARLPDPSPVTQPGRATSQRGCAALGSARRRLLLQREQARALVSRCRAVLESVPGKLRSCLEERDATRQRADEALQAKEEVGGCLVLSNAWGCLGGSPAARLPPRHGRTWGTPGVGTPRGEEQPKASPEGTMSPQASGQLEETSVALRDAVAQLEQLTVANSRLSADVSSLMTNLANLEQERDALQQENEKQWEEMAWLARERDSLQRECNGLCQELREATECREFLDQENRMSRTQLLEVEARLKSSLAALQQHSTQYEELMDSHQRLREEQAALGKELESTKAELLDLQLKRDKVSWCSADIAESKMRLQELADCLRAALQEEHRAVTSRSPALCSPSSPKDDAPSRSRSWTPAPRTPGWQTPRRAWTPACRTPACRTPYHAGSSFVGSVLKAVSGKDADEAAGGGGTFTKDKPASTPKPTEPEDGLLESVKGLRAVVSDLAMLSSRIQELEQSEFKALQTEISDLQLRLETVMAESQEKTDAQAATIVKLNKALRGKLENEKELQDVVKQQEKKMLQLIDKSGEVTRLKGEVSQLKRSLQRAETEAKVLWEEMRGQEPKVDAAYVQERVLLRQEVDKLRLLLLEKEDENLLLSDKYLEQVRGAPRGCPGSSPLSLLGRSLPNLGWAPDRHLPPQVRGLELRLHHAQKMLRTHEEMQEKMKEVLSAVPDVAVGCQELHSLLRYLGLKPASGSKEAAEPL</sequence>
<dbReference type="GO" id="GO:0051988">
    <property type="term" value="P:regulation of attachment of spindle microtubules to kinetochore"/>
    <property type="evidence" value="ECO:0007669"/>
    <property type="project" value="InterPro"/>
</dbReference>
<comment type="caution">
    <text evidence="3">The sequence shown here is derived from an EMBL/GenBank/DDBJ whole genome shotgun (WGS) entry which is preliminary data.</text>
</comment>
<dbReference type="InterPro" id="IPR028728">
    <property type="entry name" value="Astrin"/>
</dbReference>
<name>A0AAN7RX80_MYCAM</name>
<feature type="region of interest" description="Disordered" evidence="2">
    <location>
        <begin position="1079"/>
        <end position="1111"/>
    </location>
</feature>
<feature type="compositionally biased region" description="Pro residues" evidence="2">
    <location>
        <begin position="153"/>
        <end position="165"/>
    </location>
</feature>
<feature type="coiled-coil region" evidence="1">
    <location>
        <begin position="1122"/>
        <end position="1170"/>
    </location>
</feature>
<evidence type="ECO:0000313" key="3">
    <source>
        <dbReference type="EMBL" id="KAK4812101.1"/>
    </source>
</evidence>
<evidence type="ECO:0000256" key="2">
    <source>
        <dbReference type="SAM" id="MobiDB-lite"/>
    </source>
</evidence>
<accession>A0AAN7RX80</accession>
<feature type="compositionally biased region" description="Pro residues" evidence="2">
    <location>
        <begin position="486"/>
        <end position="499"/>
    </location>
</feature>
<feature type="coiled-coil region" evidence="1">
    <location>
        <begin position="1411"/>
        <end position="1566"/>
    </location>
</feature>
<evidence type="ECO:0000256" key="1">
    <source>
        <dbReference type="SAM" id="Coils"/>
    </source>
</evidence>
<feature type="compositionally biased region" description="Polar residues" evidence="2">
    <location>
        <begin position="1305"/>
        <end position="1316"/>
    </location>
</feature>
<dbReference type="PANTHER" id="PTHR15347">
    <property type="entry name" value="SPERM-ASSOCIATED ANTIGEN 5"/>
    <property type="match status" value="1"/>
</dbReference>
<dbReference type="EMBL" id="JAUNZN010000015">
    <property type="protein sequence ID" value="KAK4812101.1"/>
    <property type="molecule type" value="Genomic_DNA"/>
</dbReference>
<feature type="compositionally biased region" description="Pro residues" evidence="2">
    <location>
        <begin position="87"/>
        <end position="101"/>
    </location>
</feature>
<protein>
    <recommendedName>
        <fullName evidence="5">Sperm-associated antigen 5</fullName>
    </recommendedName>
</protein>
<keyword evidence="1" id="KW-0175">Coiled coil</keyword>
<feature type="compositionally biased region" description="Pro residues" evidence="2">
    <location>
        <begin position="189"/>
        <end position="228"/>
    </location>
</feature>
<feature type="region of interest" description="Disordered" evidence="2">
    <location>
        <begin position="1375"/>
        <end position="1402"/>
    </location>
</feature>
<feature type="region of interest" description="Disordered" evidence="2">
    <location>
        <begin position="1303"/>
        <end position="1343"/>
    </location>
</feature>
<reference evidence="3 4" key="1">
    <citation type="journal article" date="2023" name="J. Hered.">
        <title>Chromosome-level genome of the wood stork (Mycteria americana) provides insight into avian chromosome evolution.</title>
        <authorList>
            <person name="Flamio R. Jr."/>
            <person name="Ramstad K.M."/>
        </authorList>
    </citation>
    <scope>NUCLEOTIDE SEQUENCE [LARGE SCALE GENOMIC DNA]</scope>
    <source>
        <strain evidence="3">JAX WOST 10</strain>
    </source>
</reference>
<keyword evidence="4" id="KW-1185">Reference proteome</keyword>
<feature type="compositionally biased region" description="Polar residues" evidence="2">
    <location>
        <begin position="108"/>
        <end position="117"/>
    </location>
</feature>